<dbReference type="PROSITE" id="PS51898">
    <property type="entry name" value="TYR_RECOMBINASE"/>
    <property type="match status" value="1"/>
</dbReference>
<comment type="similarity">
    <text evidence="1">Belongs to the 'phage' integrase family.</text>
</comment>
<dbReference type="Gene3D" id="1.10.150.130">
    <property type="match status" value="1"/>
</dbReference>
<evidence type="ECO:0000313" key="8">
    <source>
        <dbReference type="EMBL" id="MBS0123105.1"/>
    </source>
</evidence>
<dbReference type="GO" id="GO:0006310">
    <property type="term" value="P:DNA recombination"/>
    <property type="evidence" value="ECO:0007669"/>
    <property type="project" value="UniProtKB-KW"/>
</dbReference>
<dbReference type="SUPFAM" id="SSF56349">
    <property type="entry name" value="DNA breaking-rejoining enzymes"/>
    <property type="match status" value="1"/>
</dbReference>
<dbReference type="InterPro" id="IPR011010">
    <property type="entry name" value="DNA_brk_join_enz"/>
</dbReference>
<dbReference type="InterPro" id="IPR013762">
    <property type="entry name" value="Integrase-like_cat_sf"/>
</dbReference>
<dbReference type="GO" id="GO:0015074">
    <property type="term" value="P:DNA integration"/>
    <property type="evidence" value="ECO:0007669"/>
    <property type="project" value="UniProtKB-KW"/>
</dbReference>
<evidence type="ECO:0000256" key="5">
    <source>
        <dbReference type="PROSITE-ProRule" id="PRU01248"/>
    </source>
</evidence>
<reference evidence="8" key="1">
    <citation type="submission" date="2021-04" db="EMBL/GenBank/DDBJ databases">
        <authorList>
            <person name="Yoon J."/>
        </authorList>
    </citation>
    <scope>NUCLEOTIDE SEQUENCE</scope>
    <source>
        <strain evidence="8">KMU-90</strain>
    </source>
</reference>
<accession>A0A8J8B716</accession>
<dbReference type="InterPro" id="IPR002104">
    <property type="entry name" value="Integrase_catalytic"/>
</dbReference>
<dbReference type="Gene3D" id="1.10.443.10">
    <property type="entry name" value="Intergrase catalytic core"/>
    <property type="match status" value="1"/>
</dbReference>
<keyword evidence="4" id="KW-0233">DNA recombination</keyword>
<keyword evidence="9" id="KW-1185">Reference proteome</keyword>
<evidence type="ECO:0000256" key="2">
    <source>
        <dbReference type="ARBA" id="ARBA00022908"/>
    </source>
</evidence>
<proteinExistence type="inferred from homology"/>
<protein>
    <submittedName>
        <fullName evidence="8">Tyrosine-type recombinase/integrase</fullName>
    </submittedName>
</protein>
<evidence type="ECO:0000259" key="6">
    <source>
        <dbReference type="PROSITE" id="PS51898"/>
    </source>
</evidence>
<dbReference type="InterPro" id="IPR050090">
    <property type="entry name" value="Tyrosine_recombinase_XerCD"/>
</dbReference>
<dbReference type="InterPro" id="IPR044068">
    <property type="entry name" value="CB"/>
</dbReference>
<feature type="domain" description="Core-binding (CB)" evidence="7">
    <location>
        <begin position="84"/>
        <end position="166"/>
    </location>
</feature>
<keyword evidence="3 5" id="KW-0238">DNA-binding</keyword>
<evidence type="ECO:0000313" key="9">
    <source>
        <dbReference type="Proteomes" id="UP000681356"/>
    </source>
</evidence>
<name>A0A8J8B716_9RHOB</name>
<dbReference type="PROSITE" id="PS51900">
    <property type="entry name" value="CB"/>
    <property type="match status" value="1"/>
</dbReference>
<evidence type="ECO:0000256" key="4">
    <source>
        <dbReference type="ARBA" id="ARBA00023172"/>
    </source>
</evidence>
<evidence type="ECO:0000259" key="7">
    <source>
        <dbReference type="PROSITE" id="PS51900"/>
    </source>
</evidence>
<feature type="domain" description="Tyr recombinase" evidence="6">
    <location>
        <begin position="189"/>
        <end position="390"/>
    </location>
</feature>
<keyword evidence="2" id="KW-0229">DNA integration</keyword>
<dbReference type="GO" id="GO:0003677">
    <property type="term" value="F:DNA binding"/>
    <property type="evidence" value="ECO:0007669"/>
    <property type="project" value="UniProtKB-UniRule"/>
</dbReference>
<evidence type="ECO:0000256" key="3">
    <source>
        <dbReference type="ARBA" id="ARBA00023125"/>
    </source>
</evidence>
<dbReference type="PANTHER" id="PTHR30349">
    <property type="entry name" value="PHAGE INTEGRASE-RELATED"/>
    <property type="match status" value="1"/>
</dbReference>
<gene>
    <name evidence="8" type="ORF">KB874_03075</name>
</gene>
<sequence length="399" mass="44908">MAGAASDAELHDLVGHRIEHFRTIGNTTVHEGTQEWRSLAMALCVSEYEALARVIERDEGIFSGMPEHRLLKDATPTEDELPPVSLRGLFRDYLASRHALGKGYEAGKRWEPVIENLRTFVGHDDARKITKAELRDWRDALLKSRSARTVSNTYLASVRTIYNWTIREDRLTENPAENVRQEREKQVRIRPKGYSDEEALRILKASTAYAPAPFMGGNMREFPETTAAKRWLPLLCAMTGARVAEMAQLRKQDIRLEDSRYVLRISPEAGTVKTGQFRDVPLHRQIVELGFIDFVASSADGPLFYRAQNAKQSLHAARTVSDRVAKWLKAQKLVPEGVSPNHGWRHRFRTQAGETDVSDRIADAICGHAGKTAGDDYGDVTITAKSRLIDQLSSYKIGD</sequence>
<dbReference type="InterPro" id="IPR010998">
    <property type="entry name" value="Integrase_recombinase_N"/>
</dbReference>
<comment type="caution">
    <text evidence="8">The sequence shown here is derived from an EMBL/GenBank/DDBJ whole genome shotgun (WGS) entry which is preliminary data.</text>
</comment>
<dbReference type="EMBL" id="JAGTUU010000001">
    <property type="protein sequence ID" value="MBS0123105.1"/>
    <property type="molecule type" value="Genomic_DNA"/>
</dbReference>
<evidence type="ECO:0000256" key="1">
    <source>
        <dbReference type="ARBA" id="ARBA00008857"/>
    </source>
</evidence>
<dbReference type="AlphaFoldDB" id="A0A8J8B716"/>
<dbReference type="Proteomes" id="UP000681356">
    <property type="component" value="Unassembled WGS sequence"/>
</dbReference>
<organism evidence="8 9">
    <name type="scientific">Thetidibacter halocola</name>
    <dbReference type="NCBI Taxonomy" id="2827239"/>
    <lineage>
        <taxon>Bacteria</taxon>
        <taxon>Pseudomonadati</taxon>
        <taxon>Pseudomonadota</taxon>
        <taxon>Alphaproteobacteria</taxon>
        <taxon>Rhodobacterales</taxon>
        <taxon>Roseobacteraceae</taxon>
        <taxon>Thetidibacter</taxon>
    </lineage>
</organism>
<dbReference type="PANTHER" id="PTHR30349:SF41">
    <property type="entry name" value="INTEGRASE_RECOMBINASE PROTEIN MJ0367-RELATED"/>
    <property type="match status" value="1"/>
</dbReference>
<dbReference type="Pfam" id="PF00589">
    <property type="entry name" value="Phage_integrase"/>
    <property type="match status" value="1"/>
</dbReference>